<dbReference type="EMBL" id="CAJOBC010093680">
    <property type="protein sequence ID" value="CAF4418957.1"/>
    <property type="molecule type" value="Genomic_DNA"/>
</dbReference>
<accession>A0A815XGX5</accession>
<protein>
    <submittedName>
        <fullName evidence="2">Uncharacterized protein</fullName>
    </submittedName>
</protein>
<comment type="caution">
    <text evidence="2">The sequence shown here is derived from an EMBL/GenBank/DDBJ whole genome shotgun (WGS) entry which is preliminary data.</text>
</comment>
<evidence type="ECO:0000313" key="1">
    <source>
        <dbReference type="EMBL" id="CAF1108781.1"/>
    </source>
</evidence>
<dbReference type="EMBL" id="CAJNOK010010190">
    <property type="protein sequence ID" value="CAF1108781.1"/>
    <property type="molecule type" value="Genomic_DNA"/>
</dbReference>
<proteinExistence type="predicted"/>
<dbReference type="EMBL" id="CAJOBA010012365">
    <property type="protein sequence ID" value="CAF3874939.1"/>
    <property type="molecule type" value="Genomic_DNA"/>
</dbReference>
<evidence type="ECO:0000313" key="4">
    <source>
        <dbReference type="EMBL" id="CAF4418957.1"/>
    </source>
</evidence>
<dbReference type="Proteomes" id="UP000682733">
    <property type="component" value="Unassembled WGS sequence"/>
</dbReference>
<keyword evidence="5" id="KW-1185">Reference proteome</keyword>
<evidence type="ECO:0000313" key="5">
    <source>
        <dbReference type="Proteomes" id="UP000663829"/>
    </source>
</evidence>
<dbReference type="EMBL" id="CAJNOQ010027957">
    <property type="protein sequence ID" value="CAF1557663.1"/>
    <property type="molecule type" value="Genomic_DNA"/>
</dbReference>
<gene>
    <name evidence="2" type="ORF">GPM918_LOCUS39576</name>
    <name evidence="1" type="ORF">OVA965_LOCUS19660</name>
    <name evidence="4" type="ORF">SRO942_LOCUS40459</name>
    <name evidence="3" type="ORF">TMI583_LOCUS19783</name>
</gene>
<dbReference type="AlphaFoldDB" id="A0A815XGX5"/>
<sequence length="130" mass="15406">MSAWMPTVLYYLVLINSNGYWHKLIYKNTTCLNASILINNDSFSVFIMIKGRFSYKETLKNFINILYRNSKQLNEQPELVLFDFNSRILVQIPSSYYNIFQYRNIKLTGFECLIPCKIREIQNSSTPSFF</sequence>
<name>A0A815XGX5_9BILA</name>
<dbReference type="Proteomes" id="UP000681722">
    <property type="component" value="Unassembled WGS sequence"/>
</dbReference>
<reference evidence="2" key="1">
    <citation type="submission" date="2021-02" db="EMBL/GenBank/DDBJ databases">
        <authorList>
            <person name="Nowell W R."/>
        </authorList>
    </citation>
    <scope>NUCLEOTIDE SEQUENCE</scope>
</reference>
<evidence type="ECO:0000313" key="2">
    <source>
        <dbReference type="EMBL" id="CAF1557663.1"/>
    </source>
</evidence>
<organism evidence="2 5">
    <name type="scientific">Didymodactylos carnosus</name>
    <dbReference type="NCBI Taxonomy" id="1234261"/>
    <lineage>
        <taxon>Eukaryota</taxon>
        <taxon>Metazoa</taxon>
        <taxon>Spiralia</taxon>
        <taxon>Gnathifera</taxon>
        <taxon>Rotifera</taxon>
        <taxon>Eurotatoria</taxon>
        <taxon>Bdelloidea</taxon>
        <taxon>Philodinida</taxon>
        <taxon>Philodinidae</taxon>
        <taxon>Didymodactylos</taxon>
    </lineage>
</organism>
<evidence type="ECO:0000313" key="3">
    <source>
        <dbReference type="EMBL" id="CAF3874939.1"/>
    </source>
</evidence>
<dbReference type="Proteomes" id="UP000663829">
    <property type="component" value="Unassembled WGS sequence"/>
</dbReference>
<dbReference type="Proteomes" id="UP000677228">
    <property type="component" value="Unassembled WGS sequence"/>
</dbReference>